<feature type="transmembrane region" description="Helical" evidence="1">
    <location>
        <begin position="78"/>
        <end position="99"/>
    </location>
</feature>
<evidence type="ECO:0000313" key="2">
    <source>
        <dbReference type="EMBL" id="KKQ90316.1"/>
    </source>
</evidence>
<keyword evidence="1" id="KW-0812">Transmembrane</keyword>
<feature type="transmembrane region" description="Helical" evidence="1">
    <location>
        <begin position="20"/>
        <end position="42"/>
    </location>
</feature>
<proteinExistence type="predicted"/>
<keyword evidence="1" id="KW-0472">Membrane</keyword>
<comment type="caution">
    <text evidence="2">The sequence shown here is derived from an EMBL/GenBank/DDBJ whole genome shotgun (WGS) entry which is preliminary data.</text>
</comment>
<feature type="transmembrane region" description="Helical" evidence="1">
    <location>
        <begin position="48"/>
        <end position="69"/>
    </location>
</feature>
<organism evidence="2 3">
    <name type="scientific">Berkelbacteria bacterium GW2011_GWA2_38_9</name>
    <dbReference type="NCBI Taxonomy" id="1618334"/>
    <lineage>
        <taxon>Bacteria</taxon>
        <taxon>Candidatus Berkelbacteria</taxon>
    </lineage>
</organism>
<name>A0A0G0PLW6_9BACT</name>
<reference evidence="2 3" key="1">
    <citation type="journal article" date="2015" name="Nature">
        <title>rRNA introns, odd ribosomes, and small enigmatic genomes across a large radiation of phyla.</title>
        <authorList>
            <person name="Brown C.T."/>
            <person name="Hug L.A."/>
            <person name="Thomas B.C."/>
            <person name="Sharon I."/>
            <person name="Castelle C.J."/>
            <person name="Singh A."/>
            <person name="Wilkins M.J."/>
            <person name="Williams K.H."/>
            <person name="Banfield J.F."/>
        </authorList>
    </citation>
    <scope>NUCLEOTIDE SEQUENCE [LARGE SCALE GENOMIC DNA]</scope>
</reference>
<evidence type="ECO:0000313" key="3">
    <source>
        <dbReference type="Proteomes" id="UP000033934"/>
    </source>
</evidence>
<accession>A0A0G0PLW6</accession>
<dbReference type="EMBL" id="LBVO01000008">
    <property type="protein sequence ID" value="KKQ90316.1"/>
    <property type="molecule type" value="Genomic_DNA"/>
</dbReference>
<dbReference type="AlphaFoldDB" id="A0A0G0PLW6"/>
<sequence length="101" mass="11504">MEKIKTIDSNNTEISQIRRISLIIDIIFYLLLICDLVIIFGVHSNLKFLYIIFLVGLVICAIILAIWYIRSKQIIRGLCIGVVPVIIFIGTFILLAIALRD</sequence>
<keyword evidence="1" id="KW-1133">Transmembrane helix</keyword>
<protein>
    <submittedName>
        <fullName evidence="2">Uncharacterized protein</fullName>
    </submittedName>
</protein>
<evidence type="ECO:0000256" key="1">
    <source>
        <dbReference type="SAM" id="Phobius"/>
    </source>
</evidence>
<gene>
    <name evidence="2" type="ORF">UT11_C0008G0004</name>
</gene>
<dbReference type="Proteomes" id="UP000033934">
    <property type="component" value="Unassembled WGS sequence"/>
</dbReference>